<dbReference type="AlphaFoldDB" id="A0A1Z5IEJ1"/>
<dbReference type="RefSeq" id="WP_089109969.1">
    <property type="nucleotide sequence ID" value="NZ_BCMF01000012.1"/>
</dbReference>
<dbReference type="OrthoDB" id="1651016at2"/>
<organism evidence="2 3">
    <name type="scientific">Secundilactobacillus mixtipabuli</name>
    <dbReference type="NCBI Taxonomy" id="1435342"/>
    <lineage>
        <taxon>Bacteria</taxon>
        <taxon>Bacillati</taxon>
        <taxon>Bacillota</taxon>
        <taxon>Bacilli</taxon>
        <taxon>Lactobacillales</taxon>
        <taxon>Lactobacillaceae</taxon>
        <taxon>Secundilactobacillus</taxon>
    </lineage>
</organism>
<keyword evidence="3" id="KW-1185">Reference proteome</keyword>
<accession>A0A1Z5IEJ1</accession>
<proteinExistence type="predicted"/>
<feature type="transmembrane region" description="Helical" evidence="1">
    <location>
        <begin position="6"/>
        <end position="24"/>
    </location>
</feature>
<keyword evidence="1" id="KW-0472">Membrane</keyword>
<name>A0A1Z5IEJ1_9LACO</name>
<evidence type="ECO:0000256" key="1">
    <source>
        <dbReference type="SAM" id="Phobius"/>
    </source>
</evidence>
<feature type="transmembrane region" description="Helical" evidence="1">
    <location>
        <begin position="44"/>
        <end position="65"/>
    </location>
</feature>
<keyword evidence="1" id="KW-0812">Transmembrane</keyword>
<protein>
    <submittedName>
        <fullName evidence="2">Membrane protein</fullName>
    </submittedName>
</protein>
<dbReference type="EMBL" id="BCMF01000012">
    <property type="protein sequence ID" value="GAX00190.1"/>
    <property type="molecule type" value="Genomic_DNA"/>
</dbReference>
<evidence type="ECO:0000313" key="2">
    <source>
        <dbReference type="EMBL" id="GAX00190.1"/>
    </source>
</evidence>
<comment type="caution">
    <text evidence="2">The sequence shown here is derived from an EMBL/GenBank/DDBJ whole genome shotgun (WGS) entry which is preliminary data.</text>
</comment>
<dbReference type="Pfam" id="PF06612">
    <property type="entry name" value="DUF1146"/>
    <property type="match status" value="1"/>
</dbReference>
<gene>
    <name evidence="2" type="ORF">IWT30_02170</name>
</gene>
<reference evidence="2 3" key="1">
    <citation type="submission" date="2015-11" db="EMBL/GenBank/DDBJ databases">
        <title>Draft genome sequences of new species of the genus Lactobacillus isolated from orchardgrass silage.</title>
        <authorList>
            <person name="Tohno M."/>
            <person name="Tanizawa Y."/>
            <person name="Arita M."/>
        </authorList>
    </citation>
    <scope>NUCLEOTIDE SEQUENCE [LARGE SCALE GENOMIC DNA]</scope>
    <source>
        <strain evidence="2 3">IWT30</strain>
    </source>
</reference>
<dbReference type="Proteomes" id="UP000198374">
    <property type="component" value="Unassembled WGS sequence"/>
</dbReference>
<evidence type="ECO:0000313" key="3">
    <source>
        <dbReference type="Proteomes" id="UP000198374"/>
    </source>
</evidence>
<keyword evidence="1" id="KW-1133">Transmembrane helix</keyword>
<sequence>MRTIGAQALMTLISHFVFIFVAFWSIQKLHIENFMRLYPSQARVLIVLLSVTVGFTCSEFFLNFIDNVRNLIFLVK</sequence>
<dbReference type="NCBIfam" id="TIGR02327">
    <property type="entry name" value="int_mem_ywzB"/>
    <property type="match status" value="1"/>
</dbReference>
<dbReference type="InterPro" id="IPR009526">
    <property type="entry name" value="DUF1146"/>
</dbReference>